<dbReference type="EMBL" id="RQTK01000240">
    <property type="protein sequence ID" value="RUS83532.1"/>
    <property type="molecule type" value="Genomic_DNA"/>
</dbReference>
<proteinExistence type="predicted"/>
<dbReference type="Proteomes" id="UP000271974">
    <property type="component" value="Unassembled WGS sequence"/>
</dbReference>
<name>A0A3S1C5I0_ELYCH</name>
<gene>
    <name evidence="1" type="ORF">EGW08_008711</name>
</gene>
<organism evidence="1 2">
    <name type="scientific">Elysia chlorotica</name>
    <name type="common">Eastern emerald elysia</name>
    <name type="synonym">Sea slug</name>
    <dbReference type="NCBI Taxonomy" id="188477"/>
    <lineage>
        <taxon>Eukaryota</taxon>
        <taxon>Metazoa</taxon>
        <taxon>Spiralia</taxon>
        <taxon>Lophotrochozoa</taxon>
        <taxon>Mollusca</taxon>
        <taxon>Gastropoda</taxon>
        <taxon>Heterobranchia</taxon>
        <taxon>Euthyneura</taxon>
        <taxon>Panpulmonata</taxon>
        <taxon>Sacoglossa</taxon>
        <taxon>Placobranchoidea</taxon>
        <taxon>Plakobranchidae</taxon>
        <taxon>Elysia</taxon>
    </lineage>
</organism>
<accession>A0A3S1C5I0</accession>
<sequence>MYNIKCYTTVILPSLYPARRSLTFSSPLELIQRQFYFMPTASCNHNVACLMAISIINIAYPPHKIIGATDEIKIKMCWQTPYLILSPRSSLYCGKTFCLYKLKSPMMLGFCGFFVGFFLA</sequence>
<evidence type="ECO:0000313" key="2">
    <source>
        <dbReference type="Proteomes" id="UP000271974"/>
    </source>
</evidence>
<reference evidence="1 2" key="1">
    <citation type="submission" date="2019-01" db="EMBL/GenBank/DDBJ databases">
        <title>A draft genome assembly of the solar-powered sea slug Elysia chlorotica.</title>
        <authorList>
            <person name="Cai H."/>
            <person name="Li Q."/>
            <person name="Fang X."/>
            <person name="Li J."/>
            <person name="Curtis N.E."/>
            <person name="Altenburger A."/>
            <person name="Shibata T."/>
            <person name="Feng M."/>
            <person name="Maeda T."/>
            <person name="Schwartz J.A."/>
            <person name="Shigenobu S."/>
            <person name="Lundholm N."/>
            <person name="Nishiyama T."/>
            <person name="Yang H."/>
            <person name="Hasebe M."/>
            <person name="Li S."/>
            <person name="Pierce S.K."/>
            <person name="Wang J."/>
        </authorList>
    </citation>
    <scope>NUCLEOTIDE SEQUENCE [LARGE SCALE GENOMIC DNA]</scope>
    <source>
        <strain evidence="1">EC2010</strain>
        <tissue evidence="1">Whole organism of an adult</tissue>
    </source>
</reference>
<protein>
    <submittedName>
        <fullName evidence="1">Uncharacterized protein</fullName>
    </submittedName>
</protein>
<evidence type="ECO:0000313" key="1">
    <source>
        <dbReference type="EMBL" id="RUS83532.1"/>
    </source>
</evidence>
<dbReference type="AlphaFoldDB" id="A0A3S1C5I0"/>
<keyword evidence="2" id="KW-1185">Reference proteome</keyword>
<comment type="caution">
    <text evidence="1">The sequence shown here is derived from an EMBL/GenBank/DDBJ whole genome shotgun (WGS) entry which is preliminary data.</text>
</comment>